<organism evidence="1 2">
    <name type="scientific">Heterodera trifolii</name>
    <dbReference type="NCBI Taxonomy" id="157864"/>
    <lineage>
        <taxon>Eukaryota</taxon>
        <taxon>Metazoa</taxon>
        <taxon>Ecdysozoa</taxon>
        <taxon>Nematoda</taxon>
        <taxon>Chromadorea</taxon>
        <taxon>Rhabditida</taxon>
        <taxon>Tylenchina</taxon>
        <taxon>Tylenchomorpha</taxon>
        <taxon>Tylenchoidea</taxon>
        <taxon>Heteroderidae</taxon>
        <taxon>Heteroderinae</taxon>
        <taxon>Heterodera</taxon>
    </lineage>
</organism>
<gene>
    <name evidence="1" type="ORF">niasHT_025807</name>
</gene>
<keyword evidence="2" id="KW-1185">Reference proteome</keyword>
<dbReference type="EMBL" id="JBICBT010000667">
    <property type="protein sequence ID" value="KAL3106016.1"/>
    <property type="molecule type" value="Genomic_DNA"/>
</dbReference>
<reference evidence="1 2" key="1">
    <citation type="submission" date="2024-10" db="EMBL/GenBank/DDBJ databases">
        <authorList>
            <person name="Kim D."/>
        </authorList>
    </citation>
    <scope>NUCLEOTIDE SEQUENCE [LARGE SCALE GENOMIC DNA]</scope>
    <source>
        <strain evidence="1">BH-2024</strain>
    </source>
</reference>
<dbReference type="Proteomes" id="UP001620626">
    <property type="component" value="Unassembled WGS sequence"/>
</dbReference>
<evidence type="ECO:0000313" key="2">
    <source>
        <dbReference type="Proteomes" id="UP001620626"/>
    </source>
</evidence>
<dbReference type="AlphaFoldDB" id="A0ABD2KT60"/>
<sequence>MEEEGERESVVKVIRGLPRQFTVTAKSFPDVVVKYLDISIHCNAQNDSPWSCPCTVSVRLVSQVVEEDYTRKFFHIFHEGSNRLNIDDFVTSETARVSMRTAPSELQLIWLRNDNDGTNQRKLWNTALFDTCQFGLHHVIFGAGYVRHLAQVTVSPIKQPKNAQFGRGFDVQPRFHIGSSKMILN</sequence>
<accession>A0ABD2KT60</accession>
<protein>
    <submittedName>
        <fullName evidence="1">Uncharacterized protein</fullName>
    </submittedName>
</protein>
<evidence type="ECO:0000313" key="1">
    <source>
        <dbReference type="EMBL" id="KAL3106016.1"/>
    </source>
</evidence>
<comment type="caution">
    <text evidence="1">The sequence shown here is derived from an EMBL/GenBank/DDBJ whole genome shotgun (WGS) entry which is preliminary data.</text>
</comment>
<proteinExistence type="predicted"/>
<name>A0ABD2KT60_9BILA</name>